<dbReference type="EMBL" id="JARYGX010000027">
    <property type="protein sequence ID" value="MDH7454371.1"/>
    <property type="molecule type" value="Genomic_DNA"/>
</dbReference>
<organism evidence="1 2">
    <name type="scientific">Luteimonas composti</name>
    <dbReference type="NCBI Taxonomy" id="398257"/>
    <lineage>
        <taxon>Bacteria</taxon>
        <taxon>Pseudomonadati</taxon>
        <taxon>Pseudomonadota</taxon>
        <taxon>Gammaproteobacteria</taxon>
        <taxon>Lysobacterales</taxon>
        <taxon>Lysobacteraceae</taxon>
        <taxon>Luteimonas</taxon>
    </lineage>
</organism>
<comment type="caution">
    <text evidence="1">The sequence shown here is derived from an EMBL/GenBank/DDBJ whole genome shotgun (WGS) entry which is preliminary data.</text>
</comment>
<reference evidence="1" key="1">
    <citation type="journal article" date="2007" name="Int. J. Syst. Evol. Microbiol.">
        <title>Luteimonas composti sp. nov., a moderately thermophilic bacterium isolated from food waste.</title>
        <authorList>
            <person name="Young C.C."/>
            <person name="Kampfer P."/>
            <person name="Chen W.M."/>
            <person name="Yen W.S."/>
            <person name="Arun A.B."/>
            <person name="Lai W.A."/>
            <person name="Shen F.T."/>
            <person name="Rekha P.D."/>
            <person name="Lin K.Y."/>
            <person name="Chou J.H."/>
        </authorList>
    </citation>
    <scope>NUCLEOTIDE SEQUENCE</scope>
    <source>
        <strain evidence="1">CC-YY355</strain>
    </source>
</reference>
<sequence length="155" mass="16886">MHTTRPHLQTRPLPTLPTFEEPNVARFLVVPGSDGGFLIPSDQHPHGDLHLQQLDAPGVIRSLPAVLLFRTRYLAGSRFSVRVNGSAEFQFQGGEGGAQSWHEVIAPGVLREEDNEIVLFVAPDSGGQVIFSEIAILYTSNKLTVTRPIVLEPAG</sequence>
<evidence type="ECO:0000313" key="1">
    <source>
        <dbReference type="EMBL" id="MDH7454371.1"/>
    </source>
</evidence>
<accession>A0ABT6MUQ0</accession>
<name>A0ABT6MUQ0_9GAMM</name>
<gene>
    <name evidence="1" type="ORF">QF205_15020</name>
</gene>
<proteinExistence type="predicted"/>
<evidence type="ECO:0000313" key="2">
    <source>
        <dbReference type="Proteomes" id="UP001160550"/>
    </source>
</evidence>
<dbReference type="Proteomes" id="UP001160550">
    <property type="component" value="Unassembled WGS sequence"/>
</dbReference>
<keyword evidence="2" id="KW-1185">Reference proteome</keyword>
<dbReference type="RefSeq" id="WP_280943586.1">
    <property type="nucleotide sequence ID" value="NZ_JARYGX010000027.1"/>
</dbReference>
<reference evidence="1" key="2">
    <citation type="submission" date="2023-04" db="EMBL/GenBank/DDBJ databases">
        <authorList>
            <person name="Sun J.-Q."/>
        </authorList>
    </citation>
    <scope>NUCLEOTIDE SEQUENCE</scope>
    <source>
        <strain evidence="1">CC-YY355</strain>
    </source>
</reference>
<protein>
    <submittedName>
        <fullName evidence="1">Uncharacterized protein</fullName>
    </submittedName>
</protein>